<dbReference type="SUPFAM" id="SSF51735">
    <property type="entry name" value="NAD(P)-binding Rossmann-fold domains"/>
    <property type="match status" value="1"/>
</dbReference>
<dbReference type="InterPro" id="IPR050463">
    <property type="entry name" value="Gfo/Idh/MocA_oxidrdct_glycsds"/>
</dbReference>
<dbReference type="Proteomes" id="UP001174050">
    <property type="component" value="Unassembled WGS sequence"/>
</dbReference>
<dbReference type="PANTHER" id="PTHR43818:SF11">
    <property type="entry name" value="BCDNA.GH03377"/>
    <property type="match status" value="1"/>
</dbReference>
<name>A0ABT7Z3K7_9ACTN</name>
<evidence type="ECO:0000259" key="2">
    <source>
        <dbReference type="Pfam" id="PF01408"/>
    </source>
</evidence>
<keyword evidence="1" id="KW-0560">Oxidoreductase</keyword>
<accession>A0ABT7Z3K7</accession>
<dbReference type="SUPFAM" id="SSF55347">
    <property type="entry name" value="Glyceraldehyde-3-phosphate dehydrogenase-like, C-terminal domain"/>
    <property type="match status" value="1"/>
</dbReference>
<evidence type="ECO:0000313" key="5">
    <source>
        <dbReference type="Proteomes" id="UP001174050"/>
    </source>
</evidence>
<evidence type="ECO:0000259" key="3">
    <source>
        <dbReference type="Pfam" id="PF22725"/>
    </source>
</evidence>
<dbReference type="EMBL" id="JAUEPL010000007">
    <property type="protein sequence ID" value="MDN3293862.1"/>
    <property type="molecule type" value="Genomic_DNA"/>
</dbReference>
<reference evidence="4" key="1">
    <citation type="submission" date="2023-06" db="EMBL/GenBank/DDBJ databases">
        <title>WGS-Sequencing of Streptomyces ficellus isolate 21 collected from sand in Gara Djebilet Iron Mine in Algeria.</title>
        <authorList>
            <person name="Zegers G.P."/>
            <person name="Gomez A."/>
            <person name="Gueddou A."/>
            <person name="Zahara A.F."/>
            <person name="Worth M."/>
            <person name="Sevigny J.L."/>
            <person name="Tisa L."/>
        </authorList>
    </citation>
    <scope>NUCLEOTIDE SEQUENCE</scope>
    <source>
        <strain evidence="4">AS11</strain>
    </source>
</reference>
<comment type="caution">
    <text evidence="4">The sequence shown here is derived from an EMBL/GenBank/DDBJ whole genome shotgun (WGS) entry which is preliminary data.</text>
</comment>
<feature type="domain" description="Gfo/Idh/MocA-like oxidoreductase N-terminal" evidence="2">
    <location>
        <begin position="9"/>
        <end position="127"/>
    </location>
</feature>
<dbReference type="InterPro" id="IPR036291">
    <property type="entry name" value="NAD(P)-bd_dom_sf"/>
</dbReference>
<dbReference type="Pfam" id="PF22725">
    <property type="entry name" value="GFO_IDH_MocA_C3"/>
    <property type="match status" value="1"/>
</dbReference>
<protein>
    <submittedName>
        <fullName evidence="4">Gfo/Idh/MocA family oxidoreductase</fullName>
    </submittedName>
</protein>
<dbReference type="Gene3D" id="3.40.50.720">
    <property type="entry name" value="NAD(P)-binding Rossmann-like Domain"/>
    <property type="match status" value="1"/>
</dbReference>
<dbReference type="PANTHER" id="PTHR43818">
    <property type="entry name" value="BCDNA.GH03377"/>
    <property type="match status" value="1"/>
</dbReference>
<proteinExistence type="predicted"/>
<dbReference type="InterPro" id="IPR055170">
    <property type="entry name" value="GFO_IDH_MocA-like_dom"/>
</dbReference>
<dbReference type="Gene3D" id="3.30.360.10">
    <property type="entry name" value="Dihydrodipicolinate Reductase, domain 2"/>
    <property type="match status" value="1"/>
</dbReference>
<sequence length="393" mass="41923">MAQHERTIGIGMVGYAFMGAAHSQGWRSVGRVFDLPLRPRLAAVCGRDAAAVRAAADRHGWAAAETDWRDLVARDDVDVVDICTPGDSHAEIAVAALEAGKHVLCEKPLANTVTEAEAMVAAAERARGRGQAAMVGFNYRRVPAMTYARGLIADGRLGALRHVRVTYLQDWLVDPDFPLTWRLERKHAGSGALGDLGAHAVDLAQYLAGERLVGVSALTETFVRERPLLAGASAGLSAPGGAERGAVTVDDAALFTGRLASGALVSLEATRMAAGRKNALRLEINGERGSLAFDLERLNELSFYDGDDPAESAGFRRILVTEPGHPYLEAWWPPGHALGYEHTFAHQARDLVHAIASGTEPAPSFADGLQVQRVLAAVEESAEKNAVYTPVSL</sequence>
<organism evidence="4 5">
    <name type="scientific">Streptomyces ficellus</name>
    <dbReference type="NCBI Taxonomy" id="1977088"/>
    <lineage>
        <taxon>Bacteria</taxon>
        <taxon>Bacillati</taxon>
        <taxon>Actinomycetota</taxon>
        <taxon>Actinomycetes</taxon>
        <taxon>Kitasatosporales</taxon>
        <taxon>Streptomycetaceae</taxon>
        <taxon>Streptomyces</taxon>
    </lineage>
</organism>
<dbReference type="RefSeq" id="WP_290110824.1">
    <property type="nucleotide sequence ID" value="NZ_JAUEPL010000007.1"/>
</dbReference>
<gene>
    <name evidence="4" type="ORF">QWM81_07360</name>
</gene>
<evidence type="ECO:0000313" key="4">
    <source>
        <dbReference type="EMBL" id="MDN3293862.1"/>
    </source>
</evidence>
<keyword evidence="5" id="KW-1185">Reference proteome</keyword>
<dbReference type="Pfam" id="PF01408">
    <property type="entry name" value="GFO_IDH_MocA"/>
    <property type="match status" value="1"/>
</dbReference>
<evidence type="ECO:0000256" key="1">
    <source>
        <dbReference type="ARBA" id="ARBA00023002"/>
    </source>
</evidence>
<dbReference type="InterPro" id="IPR000683">
    <property type="entry name" value="Gfo/Idh/MocA-like_OxRdtase_N"/>
</dbReference>
<feature type="domain" description="GFO/IDH/MocA-like oxidoreductase" evidence="3">
    <location>
        <begin position="147"/>
        <end position="291"/>
    </location>
</feature>